<comment type="similarity">
    <text evidence="1 3">Belongs to the HMG-CoA reductase family.</text>
</comment>
<dbReference type="Proteomes" id="UP000019243">
    <property type="component" value="Unassembled WGS sequence"/>
</dbReference>
<dbReference type="PANTHER" id="PTHR10572">
    <property type="entry name" value="3-HYDROXY-3-METHYLGLUTARYL-COENZYME A REDUCTASE"/>
    <property type="match status" value="1"/>
</dbReference>
<accession>W7D5R7</accession>
<keyword evidence="3" id="KW-0520">NAD</keyword>
<keyword evidence="5" id="KW-1185">Reference proteome</keyword>
<dbReference type="Gene3D" id="1.10.8.660">
    <property type="match status" value="1"/>
</dbReference>
<comment type="pathway">
    <text evidence="3">Metabolic intermediate metabolism; (R)-mevalonate degradation; (S)-3-hydroxy-3-methylglutaryl-CoA from (R)-mevalonate: step 1/1.</text>
</comment>
<keyword evidence="2 3" id="KW-0560">Oxidoreductase</keyword>
<name>W7D5R7_9LIST</name>
<dbReference type="InterPro" id="IPR009023">
    <property type="entry name" value="HMG_CoA_Rdtase_NAD(P)-bd_sf"/>
</dbReference>
<dbReference type="PROSITE" id="PS01192">
    <property type="entry name" value="HMG_COA_REDUCTASE_3"/>
    <property type="match status" value="1"/>
</dbReference>
<evidence type="ECO:0000256" key="1">
    <source>
        <dbReference type="ARBA" id="ARBA00007661"/>
    </source>
</evidence>
<protein>
    <recommendedName>
        <fullName evidence="3">3-hydroxy-3-methylglutaryl coenzyme A reductase</fullName>
        <shortName evidence="3">HMG-CoA reductase</shortName>
        <ecNumber evidence="3">1.1.1.88</ecNumber>
    </recommendedName>
</protein>
<comment type="caution">
    <text evidence="4">The sequence shown here is derived from an EMBL/GenBank/DDBJ whole genome shotgun (WGS) entry which is preliminary data.</text>
</comment>
<dbReference type="SUPFAM" id="SSF55035">
    <property type="entry name" value="NAD-binding domain of HMG-CoA reductase"/>
    <property type="match status" value="1"/>
</dbReference>
<dbReference type="PROSITE" id="PS50065">
    <property type="entry name" value="HMG_COA_REDUCTASE_4"/>
    <property type="match status" value="1"/>
</dbReference>
<dbReference type="RefSeq" id="WP_035313912.1">
    <property type="nucleotide sequence ID" value="NZ_AODH01000016.1"/>
</dbReference>
<dbReference type="PANTHER" id="PTHR10572:SF24">
    <property type="entry name" value="3-HYDROXY-3-METHYLGLUTARYL-COENZYME A REDUCTASE"/>
    <property type="match status" value="1"/>
</dbReference>
<evidence type="ECO:0000256" key="3">
    <source>
        <dbReference type="RuleBase" id="RU361219"/>
    </source>
</evidence>
<dbReference type="InterPro" id="IPR023076">
    <property type="entry name" value="HMG_CoA_Rdtase_CS"/>
</dbReference>
<proteinExistence type="inferred from homology"/>
<evidence type="ECO:0000256" key="2">
    <source>
        <dbReference type="ARBA" id="ARBA00023002"/>
    </source>
</evidence>
<dbReference type="STRING" id="1265861.BCAMP_04547"/>
<dbReference type="GO" id="GO:0004420">
    <property type="term" value="F:hydroxymethylglutaryl-CoA reductase (NADPH) activity"/>
    <property type="evidence" value="ECO:0007669"/>
    <property type="project" value="InterPro"/>
</dbReference>
<dbReference type="OrthoDB" id="9764892at2"/>
<dbReference type="Pfam" id="PF00368">
    <property type="entry name" value="HMG-CoA_red"/>
    <property type="match status" value="1"/>
</dbReference>
<organism evidence="4 5">
    <name type="scientific">Brochothrix campestris FSL F6-1037</name>
    <dbReference type="NCBI Taxonomy" id="1265861"/>
    <lineage>
        <taxon>Bacteria</taxon>
        <taxon>Bacillati</taxon>
        <taxon>Bacillota</taxon>
        <taxon>Bacilli</taxon>
        <taxon>Bacillales</taxon>
        <taxon>Listeriaceae</taxon>
        <taxon>Brochothrix</taxon>
    </lineage>
</organism>
<dbReference type="GO" id="GO:0140643">
    <property type="term" value="F:hydroxymethylglutaryl-CoA reductase (NADH) activity"/>
    <property type="evidence" value="ECO:0007669"/>
    <property type="project" value="UniProtKB-EC"/>
</dbReference>
<dbReference type="UniPathway" id="UPA00257">
    <property type="reaction ID" value="UER00367"/>
</dbReference>
<dbReference type="AlphaFoldDB" id="W7D5R7"/>
<dbReference type="SUPFAM" id="SSF56542">
    <property type="entry name" value="Substrate-binding domain of HMG-CoA reductase"/>
    <property type="match status" value="1"/>
</dbReference>
<dbReference type="CDD" id="cd00644">
    <property type="entry name" value="HMG-CoA_reductase_classII"/>
    <property type="match status" value="1"/>
</dbReference>
<dbReference type="InterPro" id="IPR009029">
    <property type="entry name" value="HMG_CoA_Rdtase_sub-bd_dom_sf"/>
</dbReference>
<sequence>MKKFYEQTLAERHASLIDSGVLTSEQTASLLTEALLDHAIADGMIENQIGQFPLPLGVAMHFMIDGTPYYIPMVTEEPSVIAASSNAAKIVKQNGGFMTTVHERAMIGQLIFTDINDFEAALALIHERETALFEVANNAHPSLIKRGGGLKRIETRIITDEDSNKTYLTLHLVIDVQEAMGANMINTILEATSIVLKDWLNSEILMRILSNFADTSLVSASCVIKPTTLTTKDFDGNWLAQRIVEATRYAQLDSYRATTHNKGIMNGVDAVVLASGNDTRAIEAGAHAFAVKQGRYQPLSKWTMADNGDLLGTITLPLPVGAVGGATHLLPMARVAHDLLNKPSATELARIIAAVGLAQNLAALKALVSDGIQKGHMSLQAKSLALSAGATEDELLAVTTALIASNQFNLANAKMIISQLRNTKN</sequence>
<dbReference type="PRINTS" id="PR00071">
    <property type="entry name" value="HMGCOARDTASE"/>
</dbReference>
<dbReference type="NCBIfam" id="TIGR00532">
    <property type="entry name" value="HMG_CoA_R_NAD"/>
    <property type="match status" value="1"/>
</dbReference>
<dbReference type="InterPro" id="IPR023074">
    <property type="entry name" value="HMG_CoA_Rdtase_cat_sf"/>
</dbReference>
<evidence type="ECO:0000313" key="5">
    <source>
        <dbReference type="Proteomes" id="UP000019243"/>
    </source>
</evidence>
<dbReference type="Gene3D" id="3.90.770.10">
    <property type="entry name" value="3-hydroxy-3-methylglutaryl-coenzyme A Reductase, Chain A, domain 2"/>
    <property type="match status" value="2"/>
</dbReference>
<dbReference type="PROSITE" id="PS00318">
    <property type="entry name" value="HMG_COA_REDUCTASE_2"/>
    <property type="match status" value="1"/>
</dbReference>
<evidence type="ECO:0000313" key="4">
    <source>
        <dbReference type="EMBL" id="EUJ40633.1"/>
    </source>
</evidence>
<dbReference type="EMBL" id="AODH01000016">
    <property type="protein sequence ID" value="EUJ40633.1"/>
    <property type="molecule type" value="Genomic_DNA"/>
</dbReference>
<comment type="catalytic activity">
    <reaction evidence="3">
        <text>(R)-mevalonate + 2 NAD(+) + CoA = (3S)-3-hydroxy-3-methylglutaryl-CoA + 2 NADH + 2 H(+)</text>
        <dbReference type="Rhea" id="RHEA:14833"/>
        <dbReference type="ChEBI" id="CHEBI:15378"/>
        <dbReference type="ChEBI" id="CHEBI:36464"/>
        <dbReference type="ChEBI" id="CHEBI:43074"/>
        <dbReference type="ChEBI" id="CHEBI:57287"/>
        <dbReference type="ChEBI" id="CHEBI:57540"/>
        <dbReference type="ChEBI" id="CHEBI:57945"/>
        <dbReference type="EC" id="1.1.1.88"/>
    </reaction>
</comment>
<dbReference type="InterPro" id="IPR002202">
    <property type="entry name" value="HMG_CoA_Rdtase"/>
</dbReference>
<dbReference type="GO" id="GO:0015936">
    <property type="term" value="P:coenzyme A metabolic process"/>
    <property type="evidence" value="ECO:0007669"/>
    <property type="project" value="InterPro"/>
</dbReference>
<dbReference type="PATRIC" id="fig|1265861.3.peg.894"/>
<dbReference type="EC" id="1.1.1.88" evidence="3"/>
<dbReference type="InterPro" id="IPR004553">
    <property type="entry name" value="HMG_CoA_Rdtase_bac-typ"/>
</dbReference>
<gene>
    <name evidence="4" type="ORF">BCAMP_04547</name>
</gene>
<reference evidence="4 5" key="1">
    <citation type="submission" date="2012-12" db="EMBL/GenBank/DDBJ databases">
        <title>Novel taxa of Listeriaceae from agricultural environments in the United States.</title>
        <authorList>
            <person name="den Bakker H.C."/>
            <person name="Allred A."/>
            <person name="Warchocki S."/>
            <person name="Wright E.M."/>
            <person name="Burrell A."/>
            <person name="Nightingale K.K."/>
            <person name="Kephart D."/>
            <person name="Wiedmann M."/>
        </authorList>
    </citation>
    <scope>NUCLEOTIDE SEQUENCE [LARGE SCALE GENOMIC DNA]</scope>
    <source>
        <strain evidence="4 5">FSL F6-1037</strain>
    </source>
</reference>